<evidence type="ECO:0000256" key="8">
    <source>
        <dbReference type="ARBA" id="ARBA00023204"/>
    </source>
</evidence>
<comment type="function">
    <text evidence="10">DNA repair enzyme that has both DNA N-glycosylase activity and AP-lyase activity. The DNA N-glycosylase activity releases various damaged pyrimidines from DNA by cleaving the N-glycosidic bond, leaving an AP (apurinic/apyrimidinic) site. The AP-lyase activity cleaves the phosphodiester bond 3' to the AP site by a beta-elimination, leaving a 3'-terminal unsaturated sugar and a product with a terminal 5'-phosphate.</text>
</comment>
<evidence type="ECO:0000313" key="15">
    <source>
        <dbReference type="Proteomes" id="UP001069145"/>
    </source>
</evidence>
<comment type="similarity">
    <text evidence="1 10">Belongs to the Nth/MutY family.</text>
</comment>
<dbReference type="PROSITE" id="PS01155">
    <property type="entry name" value="ENDONUCLEASE_III_2"/>
    <property type="match status" value="1"/>
</dbReference>
<dbReference type="Proteomes" id="UP000594771">
    <property type="component" value="Chromosome"/>
</dbReference>
<dbReference type="FunFam" id="1.10.340.30:FF:000001">
    <property type="entry name" value="Endonuclease III"/>
    <property type="match status" value="1"/>
</dbReference>
<dbReference type="Proteomes" id="UP001069145">
    <property type="component" value="Unassembled WGS sequence"/>
</dbReference>
<dbReference type="InterPro" id="IPR005759">
    <property type="entry name" value="Nth"/>
</dbReference>
<evidence type="ECO:0000256" key="4">
    <source>
        <dbReference type="ARBA" id="ARBA00022763"/>
    </source>
</evidence>
<dbReference type="PIRSF" id="PIRSF001435">
    <property type="entry name" value="Nth"/>
    <property type="match status" value="1"/>
</dbReference>
<evidence type="ECO:0000256" key="6">
    <source>
        <dbReference type="ARBA" id="ARBA00023004"/>
    </source>
</evidence>
<evidence type="ECO:0000313" key="13">
    <source>
        <dbReference type="EMBL" id="QPS00850.1"/>
    </source>
</evidence>
<dbReference type="SMART" id="SM00478">
    <property type="entry name" value="ENDO3c"/>
    <property type="match status" value="1"/>
</dbReference>
<dbReference type="PANTHER" id="PTHR10359">
    <property type="entry name" value="A/G-SPECIFIC ADENINE GLYCOSYLASE/ENDONUCLEASE III"/>
    <property type="match status" value="1"/>
</dbReference>
<dbReference type="Pfam" id="PF00730">
    <property type="entry name" value="HhH-GPD"/>
    <property type="match status" value="1"/>
</dbReference>
<dbReference type="KEGG" id="aun:AWM73_04565"/>
<dbReference type="GO" id="GO:0051539">
    <property type="term" value="F:4 iron, 4 sulfur cluster binding"/>
    <property type="evidence" value="ECO:0007669"/>
    <property type="project" value="UniProtKB-KW"/>
</dbReference>
<keyword evidence="15" id="KW-1185">Reference proteome</keyword>
<keyword evidence="8 10" id="KW-0234">DNA repair</keyword>
<dbReference type="InterPro" id="IPR003265">
    <property type="entry name" value="HhH-GPD_domain"/>
</dbReference>
<dbReference type="Gene3D" id="1.10.340.30">
    <property type="entry name" value="Hypothetical protein, domain 2"/>
    <property type="match status" value="1"/>
</dbReference>
<keyword evidence="10" id="KW-0456">Lyase</keyword>
<dbReference type="AlphaFoldDB" id="A0A0X8FET2"/>
<evidence type="ECO:0000256" key="9">
    <source>
        <dbReference type="ARBA" id="ARBA00023295"/>
    </source>
</evidence>
<protein>
    <recommendedName>
        <fullName evidence="10">Endonuclease III</fullName>
        <ecNumber evidence="10">4.2.99.18</ecNumber>
    </recommendedName>
    <alternativeName>
        <fullName evidence="10">DNA-(apurinic or apyrimidinic site) lyase</fullName>
    </alternativeName>
</protein>
<keyword evidence="3" id="KW-0479">Metal-binding</keyword>
<name>A0A0X8FET2_9LACT</name>
<evidence type="ECO:0000256" key="1">
    <source>
        <dbReference type="ARBA" id="ARBA00008343"/>
    </source>
</evidence>
<evidence type="ECO:0000256" key="10">
    <source>
        <dbReference type="HAMAP-Rule" id="MF_00942"/>
    </source>
</evidence>
<feature type="domain" description="HhH-GPD" evidence="11">
    <location>
        <begin position="40"/>
        <end position="188"/>
    </location>
</feature>
<dbReference type="GeneID" id="35767080"/>
<evidence type="ECO:0000259" key="11">
    <source>
        <dbReference type="SMART" id="SM00478"/>
    </source>
</evidence>
<comment type="caution">
    <text evidence="10">Lacks conserved residue(s) required for the propagation of feature annotation.</text>
</comment>
<keyword evidence="13" id="KW-0255">Endonuclease</keyword>
<gene>
    <name evidence="10 13" type="primary">nth</name>
    <name evidence="13" type="ORF">I6G68_05490</name>
    <name evidence="12" type="ORF">ODY43_00750</name>
</gene>
<organism evidence="13 14">
    <name type="scientific">Aerococcus urinae</name>
    <dbReference type="NCBI Taxonomy" id="1376"/>
    <lineage>
        <taxon>Bacteria</taxon>
        <taxon>Bacillati</taxon>
        <taxon>Bacillota</taxon>
        <taxon>Bacilli</taxon>
        <taxon>Lactobacillales</taxon>
        <taxon>Aerococcaceae</taxon>
        <taxon>Aerococcus</taxon>
    </lineage>
</organism>
<dbReference type="InterPro" id="IPR023170">
    <property type="entry name" value="HhH_base_excis_C"/>
</dbReference>
<dbReference type="GO" id="GO:0019104">
    <property type="term" value="F:DNA N-glycosylase activity"/>
    <property type="evidence" value="ECO:0007669"/>
    <property type="project" value="UniProtKB-UniRule"/>
</dbReference>
<dbReference type="PANTHER" id="PTHR10359:SF18">
    <property type="entry name" value="ENDONUCLEASE III"/>
    <property type="match status" value="1"/>
</dbReference>
<accession>A0A0X8FET2</accession>
<keyword evidence="6" id="KW-0408">Iron</keyword>
<dbReference type="InterPro" id="IPR011257">
    <property type="entry name" value="DNA_glycosylase"/>
</dbReference>
<dbReference type="EMBL" id="JAOTML010000001">
    <property type="protein sequence ID" value="MCY3052533.1"/>
    <property type="molecule type" value="Genomic_DNA"/>
</dbReference>
<dbReference type="Gene3D" id="1.10.1670.10">
    <property type="entry name" value="Helix-hairpin-Helix base-excision DNA repair enzymes (C-terminal)"/>
    <property type="match status" value="1"/>
</dbReference>
<dbReference type="GO" id="GO:0140078">
    <property type="term" value="F:class I DNA-(apurinic or apyrimidinic site) endonuclease activity"/>
    <property type="evidence" value="ECO:0007669"/>
    <property type="project" value="UniProtKB-EC"/>
</dbReference>
<dbReference type="EC" id="4.2.99.18" evidence="10"/>
<keyword evidence="7" id="KW-0411">Iron-sulfur</keyword>
<comment type="catalytic activity">
    <reaction evidence="10">
        <text>2'-deoxyribonucleotide-(2'-deoxyribose 5'-phosphate)-2'-deoxyribonucleotide-DNA = a 3'-end 2'-deoxyribonucleotide-(2,3-dehydro-2,3-deoxyribose 5'-phosphate)-DNA + a 5'-end 5'-phospho-2'-deoxyribonucleoside-DNA + H(+)</text>
        <dbReference type="Rhea" id="RHEA:66592"/>
        <dbReference type="Rhea" id="RHEA-COMP:13180"/>
        <dbReference type="Rhea" id="RHEA-COMP:16897"/>
        <dbReference type="Rhea" id="RHEA-COMP:17067"/>
        <dbReference type="ChEBI" id="CHEBI:15378"/>
        <dbReference type="ChEBI" id="CHEBI:136412"/>
        <dbReference type="ChEBI" id="CHEBI:157695"/>
        <dbReference type="ChEBI" id="CHEBI:167181"/>
        <dbReference type="EC" id="4.2.99.18"/>
    </reaction>
</comment>
<evidence type="ECO:0000256" key="2">
    <source>
        <dbReference type="ARBA" id="ARBA00022485"/>
    </source>
</evidence>
<evidence type="ECO:0000313" key="12">
    <source>
        <dbReference type="EMBL" id="MCY3052533.1"/>
    </source>
</evidence>
<dbReference type="EMBL" id="CP065662">
    <property type="protein sequence ID" value="QPS00850.1"/>
    <property type="molecule type" value="Genomic_DNA"/>
</dbReference>
<sequence>MLLNDSETLSVLKEIMVLFPDAGPSLNFNSVYQLLIAVMLSAQSTDKKVNEVTPDLFKTFPTPEHLAKASPLDIEPFINQLGLYHSKARYLHAMGQQLIDKYSGQVPNQRKDLESLSGVGRKTASVVLSLGFDQPAFAVDTHISRIAKHHHFVDPNATVREVEKRITKVLPASEWKDAHHALIAFGRRICTARNPQCYRYPQLFPYQEKETKRND</sequence>
<keyword evidence="5 10" id="KW-0378">Hydrolase</keyword>
<keyword evidence="9 10" id="KW-0326">Glycosidase</keyword>
<dbReference type="Pfam" id="PF00633">
    <property type="entry name" value="HHH"/>
    <property type="match status" value="1"/>
</dbReference>
<evidence type="ECO:0000256" key="7">
    <source>
        <dbReference type="ARBA" id="ARBA00023014"/>
    </source>
</evidence>
<dbReference type="InterPro" id="IPR004036">
    <property type="entry name" value="Endonuclease-III-like_CS2"/>
</dbReference>
<dbReference type="CDD" id="cd00056">
    <property type="entry name" value="ENDO3c"/>
    <property type="match status" value="1"/>
</dbReference>
<dbReference type="SUPFAM" id="SSF48150">
    <property type="entry name" value="DNA-glycosylase"/>
    <property type="match status" value="1"/>
</dbReference>
<dbReference type="RefSeq" id="WP_060778277.1">
    <property type="nucleotide sequence ID" value="NZ_CAJHLF010000002.1"/>
</dbReference>
<proteinExistence type="inferred from homology"/>
<dbReference type="NCBIfam" id="TIGR01083">
    <property type="entry name" value="nth"/>
    <property type="match status" value="1"/>
</dbReference>
<comment type="cofactor">
    <cofactor evidence="10">
        <name>[4Fe-4S] cluster</name>
        <dbReference type="ChEBI" id="CHEBI:49883"/>
    </cofactor>
    <text evidence="10">Binds 1 [4Fe-4S] cluster.</text>
</comment>
<keyword evidence="4 10" id="KW-0227">DNA damage</keyword>
<dbReference type="GO" id="GO:0046872">
    <property type="term" value="F:metal ion binding"/>
    <property type="evidence" value="ECO:0007669"/>
    <property type="project" value="UniProtKB-KW"/>
</dbReference>
<reference evidence="13 14" key="1">
    <citation type="submission" date="2020-12" db="EMBL/GenBank/DDBJ databases">
        <title>FDA dAtabase for Regulatory Grade micrObial Sequences (FDA-ARGOS): Supporting development and validation of Infectious Disease Dx tests.</title>
        <authorList>
            <person name="Sproer C."/>
            <person name="Gronow S."/>
            <person name="Severitt S."/>
            <person name="Schroder I."/>
            <person name="Tallon L."/>
            <person name="Sadzewicz L."/>
            <person name="Zhao X."/>
            <person name="Boylan J."/>
            <person name="Ott S."/>
            <person name="Bowen H."/>
            <person name="Vavikolanu K."/>
            <person name="Mehta A."/>
            <person name="Aluvathingal J."/>
            <person name="Nadendla S."/>
            <person name="Lowell S."/>
            <person name="Myers T."/>
            <person name="Yan Y."/>
            <person name="Sichtig H."/>
        </authorList>
    </citation>
    <scope>NUCLEOTIDE SEQUENCE [LARGE SCALE GENOMIC DNA]</scope>
    <source>
        <strain evidence="13 14">FDAARGOS_911</strain>
    </source>
</reference>
<evidence type="ECO:0000313" key="14">
    <source>
        <dbReference type="Proteomes" id="UP000594771"/>
    </source>
</evidence>
<evidence type="ECO:0000256" key="3">
    <source>
        <dbReference type="ARBA" id="ARBA00022723"/>
    </source>
</evidence>
<dbReference type="OrthoDB" id="9800977at2"/>
<dbReference type="InterPro" id="IPR000445">
    <property type="entry name" value="HhH_motif"/>
</dbReference>
<dbReference type="GO" id="GO:0003677">
    <property type="term" value="F:DNA binding"/>
    <property type="evidence" value="ECO:0007669"/>
    <property type="project" value="UniProtKB-UniRule"/>
</dbReference>
<evidence type="ECO:0000256" key="5">
    <source>
        <dbReference type="ARBA" id="ARBA00022801"/>
    </source>
</evidence>
<keyword evidence="10" id="KW-0238">DNA-binding</keyword>
<keyword evidence="2" id="KW-0004">4Fe-4S</keyword>
<keyword evidence="13" id="KW-0540">Nuclease</keyword>
<dbReference type="GO" id="GO:0006285">
    <property type="term" value="P:base-excision repair, AP site formation"/>
    <property type="evidence" value="ECO:0007669"/>
    <property type="project" value="TreeGrafter"/>
</dbReference>
<dbReference type="HAMAP" id="MF_00942">
    <property type="entry name" value="Nth"/>
    <property type="match status" value="1"/>
</dbReference>
<reference evidence="12" key="2">
    <citation type="submission" date="2022-09" db="EMBL/GenBank/DDBJ databases">
        <title>Aerococcus urinae taxonomy study.</title>
        <authorList>
            <person name="Christensen J."/>
            <person name="Senneby E."/>
        </authorList>
    </citation>
    <scope>NUCLEOTIDE SEQUENCE</scope>
    <source>
        <strain evidence="12">NLD-066-U95</strain>
    </source>
</reference>